<dbReference type="AlphaFoldDB" id="A0A820SNV3"/>
<evidence type="ECO:0000313" key="1">
    <source>
        <dbReference type="EMBL" id="CAF4452953.1"/>
    </source>
</evidence>
<accession>A0A820SNV3</accession>
<name>A0A820SNV3_9BILA</name>
<evidence type="ECO:0000313" key="2">
    <source>
        <dbReference type="Proteomes" id="UP000663866"/>
    </source>
</evidence>
<dbReference type="EMBL" id="CAJOBG010046558">
    <property type="protein sequence ID" value="CAF4452953.1"/>
    <property type="molecule type" value="Genomic_DNA"/>
</dbReference>
<organism evidence="1 2">
    <name type="scientific">Rotaria magnacalcarata</name>
    <dbReference type="NCBI Taxonomy" id="392030"/>
    <lineage>
        <taxon>Eukaryota</taxon>
        <taxon>Metazoa</taxon>
        <taxon>Spiralia</taxon>
        <taxon>Gnathifera</taxon>
        <taxon>Rotifera</taxon>
        <taxon>Eurotatoria</taxon>
        <taxon>Bdelloidea</taxon>
        <taxon>Philodinida</taxon>
        <taxon>Philodinidae</taxon>
        <taxon>Rotaria</taxon>
    </lineage>
</organism>
<protein>
    <submittedName>
        <fullName evidence="1">Uncharacterized protein</fullName>
    </submittedName>
</protein>
<gene>
    <name evidence="1" type="ORF">OVN521_LOCUS37984</name>
</gene>
<comment type="caution">
    <text evidence="1">The sequence shown here is derived from an EMBL/GenBank/DDBJ whole genome shotgun (WGS) entry which is preliminary data.</text>
</comment>
<proteinExistence type="predicted"/>
<sequence length="72" mass="8120">MQQTNCDYPGELYFDEYKNMTGPDAAADIRKNILKQEREQISPNQITSHVANTGSFFAVNRGIYPFCGNGSR</sequence>
<reference evidence="1" key="1">
    <citation type="submission" date="2021-02" db="EMBL/GenBank/DDBJ databases">
        <authorList>
            <person name="Nowell W R."/>
        </authorList>
    </citation>
    <scope>NUCLEOTIDE SEQUENCE</scope>
</reference>
<keyword evidence="2" id="KW-1185">Reference proteome</keyword>
<dbReference type="Proteomes" id="UP000663866">
    <property type="component" value="Unassembled WGS sequence"/>
</dbReference>